<dbReference type="EMBL" id="CYGV01001112">
    <property type="protein sequence ID" value="CUA70202.1"/>
    <property type="molecule type" value="Genomic_DNA"/>
</dbReference>
<reference evidence="2 3" key="1">
    <citation type="submission" date="2015-07" db="EMBL/GenBank/DDBJ databases">
        <authorList>
            <person name="Noorani M."/>
        </authorList>
    </citation>
    <scope>NUCLEOTIDE SEQUENCE [LARGE SCALE GENOMIC DNA]</scope>
    <source>
        <strain evidence="2">BBA 69670</strain>
    </source>
</reference>
<feature type="compositionally biased region" description="Pro residues" evidence="1">
    <location>
        <begin position="17"/>
        <end position="32"/>
    </location>
</feature>
<evidence type="ECO:0000313" key="2">
    <source>
        <dbReference type="EMBL" id="CUA70202.1"/>
    </source>
</evidence>
<sequence length="162" mass="17210">MSHNIQYARFPIDPDLGYPPPPQPGLPPPPGAPFVTQHPPIPMGPPAVLGENVAEILKPLQEELGRMAAAIASISETTHGLTKSIHELGERFKVVEAAAKKPDSGAGSDGDDEGPGGTRGEVQRRPSKLPVVALVHPNTTWPATLIPLFLPTSFHLCFLITN</sequence>
<name>A0A0K6FW17_9AGAM</name>
<gene>
    <name evidence="2" type="ORF">RSOLAG22IIIB_00552</name>
</gene>
<protein>
    <submittedName>
        <fullName evidence="2">Uncharacterized protein</fullName>
    </submittedName>
</protein>
<dbReference type="AlphaFoldDB" id="A0A0K6FW17"/>
<keyword evidence="3" id="KW-1185">Reference proteome</keyword>
<organism evidence="2 3">
    <name type="scientific">Rhizoctonia solani</name>
    <dbReference type="NCBI Taxonomy" id="456999"/>
    <lineage>
        <taxon>Eukaryota</taxon>
        <taxon>Fungi</taxon>
        <taxon>Dikarya</taxon>
        <taxon>Basidiomycota</taxon>
        <taxon>Agaricomycotina</taxon>
        <taxon>Agaricomycetes</taxon>
        <taxon>Cantharellales</taxon>
        <taxon>Ceratobasidiaceae</taxon>
        <taxon>Rhizoctonia</taxon>
    </lineage>
</organism>
<feature type="region of interest" description="Disordered" evidence="1">
    <location>
        <begin position="97"/>
        <end position="125"/>
    </location>
</feature>
<dbReference type="Proteomes" id="UP000044841">
    <property type="component" value="Unassembled WGS sequence"/>
</dbReference>
<evidence type="ECO:0000256" key="1">
    <source>
        <dbReference type="SAM" id="MobiDB-lite"/>
    </source>
</evidence>
<evidence type="ECO:0000313" key="3">
    <source>
        <dbReference type="Proteomes" id="UP000044841"/>
    </source>
</evidence>
<accession>A0A0K6FW17</accession>
<proteinExistence type="predicted"/>
<feature type="region of interest" description="Disordered" evidence="1">
    <location>
        <begin position="11"/>
        <end position="36"/>
    </location>
</feature>